<dbReference type="InterPro" id="IPR001466">
    <property type="entry name" value="Beta-lactam-related"/>
</dbReference>
<dbReference type="InterPro" id="IPR012338">
    <property type="entry name" value="Beta-lactam/transpept-like"/>
</dbReference>
<protein>
    <submittedName>
        <fullName evidence="2">Serine hydrolase domain-containing protein</fullName>
        <ecNumber evidence="2">3.1.1.103</ecNumber>
    </submittedName>
</protein>
<dbReference type="RefSeq" id="WP_346246822.1">
    <property type="nucleotide sequence ID" value="NZ_JBDIZK010000006.1"/>
</dbReference>
<dbReference type="Gene3D" id="3.40.710.10">
    <property type="entry name" value="DD-peptidase/beta-lactamase superfamily"/>
    <property type="match status" value="1"/>
</dbReference>
<evidence type="ECO:0000313" key="3">
    <source>
        <dbReference type="Proteomes" id="UP001427805"/>
    </source>
</evidence>
<dbReference type="Pfam" id="PF00144">
    <property type="entry name" value="Beta-lactamase"/>
    <property type="match status" value="1"/>
</dbReference>
<keyword evidence="3" id="KW-1185">Reference proteome</keyword>
<proteinExistence type="predicted"/>
<accession>A0ABV0B8C3</accession>
<dbReference type="EMBL" id="JBDIZK010000006">
    <property type="protein sequence ID" value="MEN3747813.1"/>
    <property type="molecule type" value="Genomic_DNA"/>
</dbReference>
<dbReference type="Proteomes" id="UP001427805">
    <property type="component" value="Unassembled WGS sequence"/>
</dbReference>
<comment type="caution">
    <text evidence="2">The sequence shown here is derived from an EMBL/GenBank/DDBJ whole genome shotgun (WGS) entry which is preliminary data.</text>
</comment>
<dbReference type="EC" id="3.1.1.103" evidence="2"/>
<evidence type="ECO:0000313" key="2">
    <source>
        <dbReference type="EMBL" id="MEN3747813.1"/>
    </source>
</evidence>
<evidence type="ECO:0000259" key="1">
    <source>
        <dbReference type="Pfam" id="PF00144"/>
    </source>
</evidence>
<dbReference type="GO" id="GO:0016787">
    <property type="term" value="F:hydrolase activity"/>
    <property type="evidence" value="ECO:0007669"/>
    <property type="project" value="UniProtKB-KW"/>
</dbReference>
<sequence length="406" mass="43311">MPLLPIVIAAALSQTTPVATPDPPRPAAIVRVQFDRKGETAILTRGHADVAAARAVTADDPVRVASISKLVVSIAVLKLVEQGRLDLDADVSRLLGWRLRNPAFPDVPITLRLLLSHRSSLVDGIDYVLPLDADMRTVLADPKAWDAAHPPGRWFRYTNLNFPVIAAVMERATGERFDRLMDRLVLRPLKLKACYNWERCAAPTAARAVVLYRDGKPVRDDNHGAKPACSVTPAADGTCDLSRWRAGANGAIFSPQGGLRISARDLAKIGRLLLGRGSVDGVRILSPRSFALLETPLWTYNGASGADANGDIGGDGSVDAPTGGFTCSYGLAVHFLVTPVTGCHDDPFGDGVARFGHSGDAYRLKSGLWVDPASGTGVAYFATDVPTDRPGRSAFTPTEEALAAPR</sequence>
<dbReference type="SUPFAM" id="SSF56601">
    <property type="entry name" value="beta-lactamase/transpeptidase-like"/>
    <property type="match status" value="1"/>
</dbReference>
<reference evidence="2 3" key="1">
    <citation type="submission" date="2024-05" db="EMBL/GenBank/DDBJ databases">
        <title>Sphingomonas sp. HF-S3 16S ribosomal RNA gene Genome sequencing and assembly.</title>
        <authorList>
            <person name="Lee H."/>
        </authorList>
    </citation>
    <scope>NUCLEOTIDE SEQUENCE [LARGE SCALE GENOMIC DNA]</scope>
    <source>
        <strain evidence="2 3">HF-S3</strain>
    </source>
</reference>
<dbReference type="PANTHER" id="PTHR43283">
    <property type="entry name" value="BETA-LACTAMASE-RELATED"/>
    <property type="match status" value="1"/>
</dbReference>
<name>A0ABV0B8C3_9SPHN</name>
<gene>
    <name evidence="2" type="ORF">TPR58_11595</name>
</gene>
<dbReference type="PANTHER" id="PTHR43283:SF3">
    <property type="entry name" value="BETA-LACTAMASE FAMILY PROTEIN (AFU_ORTHOLOGUE AFUA_5G07500)"/>
    <property type="match status" value="1"/>
</dbReference>
<organism evidence="2 3">
    <name type="scientific">Sphingomonas rustica</name>
    <dbReference type="NCBI Taxonomy" id="3103142"/>
    <lineage>
        <taxon>Bacteria</taxon>
        <taxon>Pseudomonadati</taxon>
        <taxon>Pseudomonadota</taxon>
        <taxon>Alphaproteobacteria</taxon>
        <taxon>Sphingomonadales</taxon>
        <taxon>Sphingomonadaceae</taxon>
        <taxon>Sphingomonas</taxon>
    </lineage>
</organism>
<feature type="domain" description="Beta-lactamase-related" evidence="1">
    <location>
        <begin position="37"/>
        <end position="395"/>
    </location>
</feature>
<dbReference type="InterPro" id="IPR050789">
    <property type="entry name" value="Diverse_Enzym_Activities"/>
</dbReference>
<keyword evidence="2" id="KW-0378">Hydrolase</keyword>